<evidence type="ECO:0000256" key="1">
    <source>
        <dbReference type="ARBA" id="ARBA00009042"/>
    </source>
</evidence>
<comment type="caution">
    <text evidence="3">The sequence shown here is derived from an EMBL/GenBank/DDBJ whole genome shotgun (WGS) entry which is preliminary data.</text>
</comment>
<dbReference type="SUPFAM" id="SSF89372">
    <property type="entry name" value="Fucose-specific lectin"/>
    <property type="match status" value="1"/>
</dbReference>
<protein>
    <recommendedName>
        <fullName evidence="5">Fucose-specific lectin</fullName>
    </recommendedName>
</protein>
<keyword evidence="4" id="KW-1185">Reference proteome</keyword>
<gene>
    <name evidence="3" type="ORF">B0J13DRAFT_569441</name>
</gene>
<keyword evidence="2" id="KW-0472">Membrane</keyword>
<dbReference type="OrthoDB" id="5396810at2759"/>
<keyword evidence="2" id="KW-1133">Transmembrane helix</keyword>
<accession>A0A9P9DH87</accession>
<dbReference type="Pfam" id="PF07938">
    <property type="entry name" value="Fungal_lectin"/>
    <property type="match status" value="1"/>
</dbReference>
<evidence type="ECO:0000256" key="2">
    <source>
        <dbReference type="SAM" id="Phobius"/>
    </source>
</evidence>
<dbReference type="Gene3D" id="2.120.10.70">
    <property type="entry name" value="Fucose-specific lectin"/>
    <property type="match status" value="1"/>
</dbReference>
<organism evidence="3 4">
    <name type="scientific">Dactylonectria estremocensis</name>
    <dbReference type="NCBI Taxonomy" id="1079267"/>
    <lineage>
        <taxon>Eukaryota</taxon>
        <taxon>Fungi</taxon>
        <taxon>Dikarya</taxon>
        <taxon>Ascomycota</taxon>
        <taxon>Pezizomycotina</taxon>
        <taxon>Sordariomycetes</taxon>
        <taxon>Hypocreomycetidae</taxon>
        <taxon>Hypocreales</taxon>
        <taxon>Nectriaceae</taxon>
        <taxon>Dactylonectria</taxon>
    </lineage>
</organism>
<dbReference type="AlphaFoldDB" id="A0A9P9DH87"/>
<dbReference type="EMBL" id="JAGMUU010000031">
    <property type="protein sequence ID" value="KAH7118616.1"/>
    <property type="molecule type" value="Genomic_DNA"/>
</dbReference>
<proteinExistence type="inferred from homology"/>
<keyword evidence="2" id="KW-0812">Transmembrane</keyword>
<sequence length="453" mass="49300">MANPTMPGHTYFDLPEVYHDPRANLPEVVPVDGSYKHAVTPDTLLEVQSADGVEKPEHRICGLKRKLFFILVAIAAILIIGAIVGGAVGATVNKHSSTSTSDSASLTASATATATGSEASATSQASSILSNSGIASVNWTDSDNYSHYYVFHQNRTNDIIASFWDSQNKTWETASVSASLRESGYTLDVIEGTPITAVAWTNSDNEWNIRLYVLLTGNSIAELYTSDPTKDGPWYRDSLGSEITINTAYRSNIAAWHPNGGNSSWPPTVLMWQNDDQELVYSSSDDWTSKTTMITATNSSGIAISSIANGGNTSDVRWRFYYDNSGIISEGMFYGDLSNWLTNTGLGKMPSSSLTNFAAVCFDLVYMIVADIHNGGNVVARWWNAAVWSTPTEPTFYDLPRGMNVSGTFTGIAGHADNKMYGIVDAEIHEWSFHTMTPMEWTYSGQVKTTLDG</sequence>
<feature type="transmembrane region" description="Helical" evidence="2">
    <location>
        <begin position="67"/>
        <end position="90"/>
    </location>
</feature>
<comment type="similarity">
    <text evidence="1">Belongs to the fungal fucose-specific lectin family.</text>
</comment>
<evidence type="ECO:0008006" key="5">
    <source>
        <dbReference type="Google" id="ProtNLM"/>
    </source>
</evidence>
<evidence type="ECO:0000313" key="3">
    <source>
        <dbReference type="EMBL" id="KAH7118616.1"/>
    </source>
</evidence>
<dbReference type="InterPro" id="IPR012475">
    <property type="entry name" value="Fungal_lectin"/>
</dbReference>
<dbReference type="Proteomes" id="UP000717696">
    <property type="component" value="Unassembled WGS sequence"/>
</dbReference>
<name>A0A9P9DH87_9HYPO</name>
<evidence type="ECO:0000313" key="4">
    <source>
        <dbReference type="Proteomes" id="UP000717696"/>
    </source>
</evidence>
<reference evidence="3" key="1">
    <citation type="journal article" date="2021" name="Nat. Commun.">
        <title>Genetic determinants of endophytism in the Arabidopsis root mycobiome.</title>
        <authorList>
            <person name="Mesny F."/>
            <person name="Miyauchi S."/>
            <person name="Thiergart T."/>
            <person name="Pickel B."/>
            <person name="Atanasova L."/>
            <person name="Karlsson M."/>
            <person name="Huettel B."/>
            <person name="Barry K.W."/>
            <person name="Haridas S."/>
            <person name="Chen C."/>
            <person name="Bauer D."/>
            <person name="Andreopoulos W."/>
            <person name="Pangilinan J."/>
            <person name="LaButti K."/>
            <person name="Riley R."/>
            <person name="Lipzen A."/>
            <person name="Clum A."/>
            <person name="Drula E."/>
            <person name="Henrissat B."/>
            <person name="Kohler A."/>
            <person name="Grigoriev I.V."/>
            <person name="Martin F.M."/>
            <person name="Hacquard S."/>
        </authorList>
    </citation>
    <scope>NUCLEOTIDE SEQUENCE</scope>
    <source>
        <strain evidence="3">MPI-CAGE-AT-0021</strain>
    </source>
</reference>